<dbReference type="InterPro" id="IPR036388">
    <property type="entry name" value="WH-like_DNA-bd_sf"/>
</dbReference>
<evidence type="ECO:0000259" key="4">
    <source>
        <dbReference type="PROSITE" id="PS50043"/>
    </source>
</evidence>
<dbReference type="Pfam" id="PF00196">
    <property type="entry name" value="GerE"/>
    <property type="match status" value="1"/>
</dbReference>
<keyword evidence="1" id="KW-0805">Transcription regulation</keyword>
<dbReference type="InterPro" id="IPR016032">
    <property type="entry name" value="Sig_transdc_resp-reg_C-effctor"/>
</dbReference>
<dbReference type="EMBL" id="CP051680">
    <property type="protein sequence ID" value="QJD85516.1"/>
    <property type="molecule type" value="Genomic_DNA"/>
</dbReference>
<dbReference type="PANTHER" id="PTHR44688:SF16">
    <property type="entry name" value="DNA-BINDING TRANSCRIPTIONAL ACTIVATOR DEVR_DOSR"/>
    <property type="match status" value="1"/>
</dbReference>
<accession>A0A7Z2VM20</accession>
<feature type="domain" description="HTH luxR-type" evidence="4">
    <location>
        <begin position="14"/>
        <end position="80"/>
    </location>
</feature>
<gene>
    <name evidence="5" type="ORF">HH215_21575</name>
</gene>
<dbReference type="SUPFAM" id="SSF46894">
    <property type="entry name" value="C-terminal effector domain of the bipartite response regulators"/>
    <property type="match status" value="1"/>
</dbReference>
<keyword evidence="3" id="KW-0804">Transcription</keyword>
<dbReference type="Proteomes" id="UP000502248">
    <property type="component" value="Chromosome"/>
</dbReference>
<dbReference type="InterPro" id="IPR000792">
    <property type="entry name" value="Tscrpt_reg_LuxR_C"/>
</dbReference>
<dbReference type="AlphaFoldDB" id="A0A7Z2VM20"/>
<name>A0A7Z2VM20_9BACL</name>
<reference evidence="5 6" key="1">
    <citation type="submission" date="2020-04" db="EMBL/GenBank/DDBJ databases">
        <title>Genome sequencing of novel species.</title>
        <authorList>
            <person name="Heo J."/>
            <person name="Kim S.-J."/>
            <person name="Kim J.-S."/>
            <person name="Hong S.-B."/>
            <person name="Kwon S.-W."/>
        </authorList>
    </citation>
    <scope>NUCLEOTIDE SEQUENCE [LARGE SCALE GENOMIC DNA]</scope>
    <source>
        <strain evidence="5 6">MFER-1</strain>
    </source>
</reference>
<evidence type="ECO:0000256" key="1">
    <source>
        <dbReference type="ARBA" id="ARBA00023015"/>
    </source>
</evidence>
<dbReference type="KEGG" id="cheb:HH215_21575"/>
<evidence type="ECO:0000256" key="3">
    <source>
        <dbReference type="ARBA" id="ARBA00023163"/>
    </source>
</evidence>
<dbReference type="Gene3D" id="1.10.10.10">
    <property type="entry name" value="Winged helix-like DNA-binding domain superfamily/Winged helix DNA-binding domain"/>
    <property type="match status" value="1"/>
</dbReference>
<evidence type="ECO:0000313" key="6">
    <source>
        <dbReference type="Proteomes" id="UP000502248"/>
    </source>
</evidence>
<dbReference type="GO" id="GO:0006355">
    <property type="term" value="P:regulation of DNA-templated transcription"/>
    <property type="evidence" value="ECO:0007669"/>
    <property type="project" value="InterPro"/>
</dbReference>
<dbReference type="CDD" id="cd06170">
    <property type="entry name" value="LuxR_C_like"/>
    <property type="match status" value="1"/>
</dbReference>
<organism evidence="5 6">
    <name type="scientific">Cohnella herbarum</name>
    <dbReference type="NCBI Taxonomy" id="2728023"/>
    <lineage>
        <taxon>Bacteria</taxon>
        <taxon>Bacillati</taxon>
        <taxon>Bacillota</taxon>
        <taxon>Bacilli</taxon>
        <taxon>Bacillales</taxon>
        <taxon>Paenibacillaceae</taxon>
        <taxon>Cohnella</taxon>
    </lineage>
</organism>
<keyword evidence="6" id="KW-1185">Reference proteome</keyword>
<dbReference type="RefSeq" id="WP_169281777.1">
    <property type="nucleotide sequence ID" value="NZ_CP051680.1"/>
</dbReference>
<protein>
    <submittedName>
        <fullName evidence="5">Helix-turn-helix transcriptional regulator</fullName>
    </submittedName>
</protein>
<evidence type="ECO:0000256" key="2">
    <source>
        <dbReference type="ARBA" id="ARBA00023125"/>
    </source>
</evidence>
<keyword evidence="2" id="KW-0238">DNA-binding</keyword>
<sequence length="93" mass="10681">MQQETSNLHHVVSYFAKIHKLTEREREVVFYLSRYGYSNKSLASELCIAEKTVKNHIAKIQEKTNSGSTRELLSMIVAQSVMQYEQIKGAIAF</sequence>
<dbReference type="SMART" id="SM00421">
    <property type="entry name" value="HTH_LUXR"/>
    <property type="match status" value="1"/>
</dbReference>
<proteinExistence type="predicted"/>
<dbReference type="PANTHER" id="PTHR44688">
    <property type="entry name" value="DNA-BINDING TRANSCRIPTIONAL ACTIVATOR DEVR_DOSR"/>
    <property type="match status" value="1"/>
</dbReference>
<dbReference type="PROSITE" id="PS50043">
    <property type="entry name" value="HTH_LUXR_2"/>
    <property type="match status" value="1"/>
</dbReference>
<evidence type="ECO:0000313" key="5">
    <source>
        <dbReference type="EMBL" id="QJD85516.1"/>
    </source>
</evidence>
<dbReference type="GO" id="GO:0003677">
    <property type="term" value="F:DNA binding"/>
    <property type="evidence" value="ECO:0007669"/>
    <property type="project" value="UniProtKB-KW"/>
</dbReference>